<gene>
    <name evidence="1" type="ORF">JCM19237_4304</name>
</gene>
<dbReference type="Pfam" id="PF06097">
    <property type="entry name" value="DUF945"/>
    <property type="match status" value="1"/>
</dbReference>
<dbReference type="Proteomes" id="UP000029227">
    <property type="component" value="Unassembled WGS sequence"/>
</dbReference>
<evidence type="ECO:0000313" key="1">
    <source>
        <dbReference type="EMBL" id="GAL04938.1"/>
    </source>
</evidence>
<organism evidence="1 2">
    <name type="scientific">Photobacterium aphoticum</name>
    <dbReference type="NCBI Taxonomy" id="754436"/>
    <lineage>
        <taxon>Bacteria</taxon>
        <taxon>Pseudomonadati</taxon>
        <taxon>Pseudomonadota</taxon>
        <taxon>Gammaproteobacteria</taxon>
        <taxon>Vibrionales</taxon>
        <taxon>Vibrionaceae</taxon>
        <taxon>Photobacterium</taxon>
    </lineage>
</organism>
<proteinExistence type="predicted"/>
<evidence type="ECO:0008006" key="3">
    <source>
        <dbReference type="Google" id="ProtNLM"/>
    </source>
</evidence>
<comment type="caution">
    <text evidence="1">The sequence shown here is derived from an EMBL/GenBank/DDBJ whole genome shotgun (WGS) entry which is preliminary data.</text>
</comment>
<dbReference type="EMBL" id="BBMN01000005">
    <property type="protein sequence ID" value="GAL04938.1"/>
    <property type="molecule type" value="Genomic_DNA"/>
</dbReference>
<dbReference type="InterPro" id="IPR010352">
    <property type="entry name" value="DUF945"/>
</dbReference>
<sequence length="322" mass="34873">MLKKIGAVGGAVAIALCWPMATGQLGERIYLDTIGQYANPYLSVKNDSYDRGYLSADAVSQVSLKGELKTAFEEEGLPTVWRIHHHVTHGMFGISTTSELVMDDSLKASVEQLWGKGVAPFTLTTDTALTRATDFTFRVNPLKADDGQGTQADFSAFTLSGSVNADGAGDFQYQWPSADLTTVANEQLRLKGLQGGGEGRLDGQFWLGSQQLSLESVSFNDLSSDQSVSMDKLAVSMQNVLTEQTGKDAAPLLTNTNQVTIGRLHSLEGETFSNFNFQLAFTDLDYPSIHQLGEFSEKMDTEMTDAEIEATTKALDKLVAKG</sequence>
<dbReference type="STRING" id="754436.JCM19237_4304"/>
<dbReference type="AlphaFoldDB" id="A0A090QRQ7"/>
<accession>A0A090QRQ7</accession>
<evidence type="ECO:0000313" key="2">
    <source>
        <dbReference type="Proteomes" id="UP000029227"/>
    </source>
</evidence>
<reference evidence="1 2" key="1">
    <citation type="journal article" date="2014" name="Genome Announc.">
        <title>Draft Genome Sequences of Two Vibrionaceae Species, Vibrio ponticus C121 and Photobacterium aphoticum C119, Isolated as Coral Reef Microbiota.</title>
        <authorList>
            <person name="Al-saari N."/>
            <person name="Meirelles P.M."/>
            <person name="Mino S."/>
            <person name="Suda W."/>
            <person name="Oshima K."/>
            <person name="Hattori M."/>
            <person name="Ohkuma M."/>
            <person name="Thompson F.L."/>
            <person name="Gomez-Gil B."/>
            <person name="Sawabe T."/>
            <person name="Sawabe T."/>
        </authorList>
    </citation>
    <scope>NUCLEOTIDE SEQUENCE [LARGE SCALE GENOMIC DNA]</scope>
    <source>
        <strain evidence="1 2">JCM 19237</strain>
    </source>
</reference>
<name>A0A090QRQ7_9GAMM</name>
<protein>
    <recommendedName>
        <fullName evidence="3">DUF945 domain-containing protein</fullName>
    </recommendedName>
</protein>
<dbReference type="eggNOG" id="COG5339">
    <property type="taxonomic scope" value="Bacteria"/>
</dbReference>